<dbReference type="InterPro" id="IPR001853">
    <property type="entry name" value="DSBA-like_thioredoxin_dom"/>
</dbReference>
<gene>
    <name evidence="2" type="ORF">BST96_14465</name>
</gene>
<sequence>MDPGFFRRWVTSKVMRLMSSPERMVKKRAKAEQLRRKQNLPHIVEYFHQVDDAYSHLAAQLLKPLLARYNIEVVCHLVTGPVGDNVAEPDLLLKLAQYDAALVAPEYHLDFPQQSRLPTTEQVKLAESILAAQQQDTLLESLVEVGQALWSCDCSALNQLAETLGSASDALTAEKIKAGSQRQQTLQHYSGAMFYYGGEWYWGVDRLYHLEQRLAELQCDNHSGQPLLMPRPPIEVGEKKDNGSLTLEIYPSLRSPYTAMVFDRTVQLAKDTGVNLVIRPVIPMVMRGVPATKEKGLYILFDTAREARAAAVPFGNIYDPIGEPVRRAYSLYPWACEQGKGIDFISAFLKAAFTERVNTNNDKGLRYVVEQAGLSWEQAKPQIGDTAWQSLLEDNRQAMYGMGLWGVPSYRLLDKHGEQVLALWGQDRLWLFARAIKRLIEKG</sequence>
<dbReference type="STRING" id="716816.BST96_14465"/>
<dbReference type="PANTHER" id="PTHR42943">
    <property type="entry name" value="GLUTATHIONE S-TRANSFERASE KAPPA"/>
    <property type="match status" value="1"/>
</dbReference>
<dbReference type="AlphaFoldDB" id="A0A1X9NRL5"/>
<dbReference type="GO" id="GO:0016491">
    <property type="term" value="F:oxidoreductase activity"/>
    <property type="evidence" value="ECO:0007669"/>
    <property type="project" value="InterPro"/>
</dbReference>
<dbReference type="Pfam" id="PF01323">
    <property type="entry name" value="DSBA"/>
    <property type="match status" value="1"/>
</dbReference>
<keyword evidence="3" id="KW-1185">Reference proteome</keyword>
<dbReference type="Gene3D" id="3.40.30.10">
    <property type="entry name" value="Glutaredoxin"/>
    <property type="match status" value="2"/>
</dbReference>
<dbReference type="InterPro" id="IPR036249">
    <property type="entry name" value="Thioredoxin-like_sf"/>
</dbReference>
<dbReference type="PANTHER" id="PTHR42943:SF2">
    <property type="entry name" value="GLUTATHIONE S-TRANSFERASE KAPPA 1"/>
    <property type="match status" value="1"/>
</dbReference>
<evidence type="ECO:0000259" key="1">
    <source>
        <dbReference type="Pfam" id="PF01323"/>
    </source>
</evidence>
<dbReference type="KEGG" id="osg:BST96_14465"/>
<dbReference type="GO" id="GO:0016853">
    <property type="term" value="F:isomerase activity"/>
    <property type="evidence" value="ECO:0007669"/>
    <property type="project" value="UniProtKB-KW"/>
</dbReference>
<evidence type="ECO:0000313" key="3">
    <source>
        <dbReference type="Proteomes" id="UP000193450"/>
    </source>
</evidence>
<protein>
    <submittedName>
        <fullName evidence="2">2-hydroxychromene-2-carboxylate isomerase</fullName>
    </submittedName>
</protein>
<name>A0A1X9NRL5_9GAMM</name>
<dbReference type="Proteomes" id="UP000193450">
    <property type="component" value="Chromosome"/>
</dbReference>
<organism evidence="2 3">
    <name type="scientific">Oceanicoccus sagamiensis</name>
    <dbReference type="NCBI Taxonomy" id="716816"/>
    <lineage>
        <taxon>Bacteria</taxon>
        <taxon>Pseudomonadati</taxon>
        <taxon>Pseudomonadota</taxon>
        <taxon>Gammaproteobacteria</taxon>
        <taxon>Cellvibrionales</taxon>
        <taxon>Spongiibacteraceae</taxon>
        <taxon>Oceanicoccus</taxon>
    </lineage>
</organism>
<reference evidence="2 3" key="1">
    <citation type="submission" date="2016-11" db="EMBL/GenBank/DDBJ databases">
        <title>Trade-off between light-utilization and light-protection in marine flavobacteria.</title>
        <authorList>
            <person name="Kumagai Y."/>
        </authorList>
    </citation>
    <scope>NUCLEOTIDE SEQUENCE [LARGE SCALE GENOMIC DNA]</scope>
    <source>
        <strain evidence="2 3">NBRC 107125</strain>
    </source>
</reference>
<keyword evidence="2" id="KW-0413">Isomerase</keyword>
<dbReference type="EMBL" id="CP019343">
    <property type="protein sequence ID" value="ARN76423.1"/>
    <property type="molecule type" value="Genomic_DNA"/>
</dbReference>
<dbReference type="SUPFAM" id="SSF52833">
    <property type="entry name" value="Thioredoxin-like"/>
    <property type="match status" value="2"/>
</dbReference>
<dbReference type="InterPro" id="IPR051924">
    <property type="entry name" value="GST_Kappa/NadH"/>
</dbReference>
<evidence type="ECO:0000313" key="2">
    <source>
        <dbReference type="EMBL" id="ARN76423.1"/>
    </source>
</evidence>
<proteinExistence type="predicted"/>
<accession>A0A1X9NRL5</accession>
<feature type="domain" description="DSBA-like thioredoxin" evidence="1">
    <location>
        <begin position="246"/>
        <end position="437"/>
    </location>
</feature>